<reference evidence="1" key="1">
    <citation type="submission" date="2021-01" db="EMBL/GenBank/DDBJ databases">
        <authorList>
            <person name="Kaushik A."/>
        </authorList>
    </citation>
    <scope>NUCLEOTIDE SEQUENCE</scope>
    <source>
        <strain evidence="1">AG3-1AP</strain>
    </source>
</reference>
<name>A0A8H3HR43_9AGAM</name>
<accession>A0A8H3HR43</accession>
<proteinExistence type="predicted"/>
<organism evidence="1 2">
    <name type="scientific">Rhizoctonia solani</name>
    <dbReference type="NCBI Taxonomy" id="456999"/>
    <lineage>
        <taxon>Eukaryota</taxon>
        <taxon>Fungi</taxon>
        <taxon>Dikarya</taxon>
        <taxon>Basidiomycota</taxon>
        <taxon>Agaricomycotina</taxon>
        <taxon>Agaricomycetes</taxon>
        <taxon>Cantharellales</taxon>
        <taxon>Ceratobasidiaceae</taxon>
        <taxon>Rhizoctonia</taxon>
    </lineage>
</organism>
<dbReference type="Proteomes" id="UP000663831">
    <property type="component" value="Unassembled WGS sequence"/>
</dbReference>
<comment type="caution">
    <text evidence="1">The sequence shown here is derived from an EMBL/GenBank/DDBJ whole genome shotgun (WGS) entry which is preliminary data.</text>
</comment>
<dbReference type="AlphaFoldDB" id="A0A8H3HR43"/>
<gene>
    <name evidence="1" type="ORF">RDB_LOCUS175513</name>
</gene>
<evidence type="ECO:0000313" key="2">
    <source>
        <dbReference type="Proteomes" id="UP000663831"/>
    </source>
</evidence>
<evidence type="ECO:0000313" key="1">
    <source>
        <dbReference type="EMBL" id="CAE6540766.1"/>
    </source>
</evidence>
<sequence>MCAREIGRSSPMVRDHVFKPLDPSQILASYWGGDLGEQV</sequence>
<dbReference type="EMBL" id="CAJMWV010010048">
    <property type="protein sequence ID" value="CAE6540766.1"/>
    <property type="molecule type" value="Genomic_DNA"/>
</dbReference>
<protein>
    <submittedName>
        <fullName evidence="1">Uncharacterized protein</fullName>
    </submittedName>
</protein>